<name>A0A923LBA1_9FIRM</name>
<dbReference type="AlphaFoldDB" id="A0A923LBA1"/>
<dbReference type="InterPro" id="IPR003786">
    <property type="entry name" value="FdhD"/>
</dbReference>
<dbReference type="PIRSF" id="PIRSF015626">
    <property type="entry name" value="FdhD"/>
    <property type="match status" value="1"/>
</dbReference>
<dbReference type="Gene3D" id="3.40.140.10">
    <property type="entry name" value="Cytidine Deaminase, domain 2"/>
    <property type="match status" value="1"/>
</dbReference>
<dbReference type="EMBL" id="JACOOR010000003">
    <property type="protein sequence ID" value="MBC5659415.1"/>
    <property type="molecule type" value="Genomic_DNA"/>
</dbReference>
<dbReference type="SUPFAM" id="SSF53927">
    <property type="entry name" value="Cytidine deaminase-like"/>
    <property type="match status" value="1"/>
</dbReference>
<proteinExistence type="predicted"/>
<gene>
    <name evidence="3" type="primary">fdhD</name>
    <name evidence="3" type="ORF">H8S44_06490</name>
</gene>
<keyword evidence="1" id="KW-0963">Cytoplasm</keyword>
<evidence type="ECO:0000313" key="3">
    <source>
        <dbReference type="EMBL" id="MBC5659415.1"/>
    </source>
</evidence>
<protein>
    <submittedName>
        <fullName evidence="3">Formate dehydrogenase accessory sulfurtransferase FdhD</fullName>
    </submittedName>
</protein>
<organism evidence="3 4">
    <name type="scientific">Anaerosacchariphilus hominis</name>
    <dbReference type="NCBI Taxonomy" id="2763017"/>
    <lineage>
        <taxon>Bacteria</taxon>
        <taxon>Bacillati</taxon>
        <taxon>Bacillota</taxon>
        <taxon>Clostridia</taxon>
        <taxon>Lachnospirales</taxon>
        <taxon>Lachnospiraceae</taxon>
        <taxon>Anaerosacchariphilus</taxon>
    </lineage>
</organism>
<dbReference type="NCBIfam" id="TIGR00129">
    <property type="entry name" value="fdhD_narQ"/>
    <property type="match status" value="1"/>
</dbReference>
<evidence type="ECO:0000256" key="1">
    <source>
        <dbReference type="ARBA" id="ARBA00022490"/>
    </source>
</evidence>
<dbReference type="Pfam" id="PF02634">
    <property type="entry name" value="FdhD-NarQ"/>
    <property type="match status" value="1"/>
</dbReference>
<sequence>MGREGEHHTDSEPVLEEHVIDVYINDRLTMKLICIPQFLTELVLGRLLTEGIIETVKDVEQIYICEHGLRARVMLRGNKSENETLQATVADSHPQAGRVALDGGASQESFTETTPSCCTGNHILNDYFLTQKEVKPVTPIPWKASQIFDLADRFHAGMSLHRQTFATHSCFLAKDGALLFQCEDIGRHNALDKAIGYALRHEIPLTECMVYSSGRIPTDMAMKAIRAEIPILSSKASPTAEAIELAKEYGLTLVCAARRDRMKLFAGPEPEG</sequence>
<dbReference type="GO" id="GO:0016783">
    <property type="term" value="F:sulfurtransferase activity"/>
    <property type="evidence" value="ECO:0007669"/>
    <property type="project" value="InterPro"/>
</dbReference>
<comment type="caution">
    <text evidence="3">The sequence shown here is derived from an EMBL/GenBank/DDBJ whole genome shotgun (WGS) entry which is preliminary data.</text>
</comment>
<evidence type="ECO:0000313" key="4">
    <source>
        <dbReference type="Proteomes" id="UP000649345"/>
    </source>
</evidence>
<dbReference type="PANTHER" id="PTHR30592">
    <property type="entry name" value="FORMATE DEHYDROGENASE"/>
    <property type="match status" value="1"/>
</dbReference>
<dbReference type="Gene3D" id="3.10.20.10">
    <property type="match status" value="1"/>
</dbReference>
<keyword evidence="2" id="KW-0501">Molybdenum cofactor biosynthesis</keyword>
<dbReference type="Proteomes" id="UP000649345">
    <property type="component" value="Unassembled WGS sequence"/>
</dbReference>
<dbReference type="PANTHER" id="PTHR30592:SF1">
    <property type="entry name" value="SULFUR CARRIER PROTEIN FDHD"/>
    <property type="match status" value="1"/>
</dbReference>
<keyword evidence="4" id="KW-1185">Reference proteome</keyword>
<dbReference type="GO" id="GO:0006777">
    <property type="term" value="P:Mo-molybdopterin cofactor biosynthetic process"/>
    <property type="evidence" value="ECO:0007669"/>
    <property type="project" value="UniProtKB-KW"/>
</dbReference>
<accession>A0A923LBA1</accession>
<dbReference type="InterPro" id="IPR016193">
    <property type="entry name" value="Cytidine_deaminase-like"/>
</dbReference>
<reference evidence="3" key="1">
    <citation type="submission" date="2020-08" db="EMBL/GenBank/DDBJ databases">
        <title>Genome public.</title>
        <authorList>
            <person name="Liu C."/>
            <person name="Sun Q."/>
        </authorList>
    </citation>
    <scope>NUCLEOTIDE SEQUENCE</scope>
    <source>
        <strain evidence="3">NSJ-68</strain>
    </source>
</reference>
<evidence type="ECO:0000256" key="2">
    <source>
        <dbReference type="ARBA" id="ARBA00023150"/>
    </source>
</evidence>